<gene>
    <name evidence="2" type="ORF">GT003_05360</name>
</gene>
<dbReference type="Proteomes" id="UP000558113">
    <property type="component" value="Unassembled WGS sequence"/>
</dbReference>
<sequence>MKLVLPGTEPANYKSVKEAVEKKLLEDGQNTKLDITYIDWPDLDQKTKIMLAAGENADLMYDAPWLHMNQMINSDFYTDISDLLEQYGPNVVKARSQQIWDANTFNGKTMGVPLSIFTIQGHSVNIRKDVREALNLPLVQSYEDLENYLYKAHEKYPNLTLGPGASDLSYTWVNWQLRDDTSLNIRPTQALNSSVVLYYKGNDGKAYNLFDEMEPGVWSKIEDARKLYTDKVIAQDVLTSKNIGRDTIVKNITMAAPQNVFGPIINKEELGKTIPGGELEAVRFFDLTPGKNISNFMVDNFVVIPKVSKNKERAMMFLDWANQEGNYMLVEHGVKGKDWEETGEKRFKQLVPNQDQNGGGLGSFSLVWNPVMEYTIDTTDEETMKYESFIRDANNFTADILTGFTFDATKVKNEIAQFSSIQGKYYAGIFNGAIDPDKYWETFKSEGAAPLKKIQTELQAQIDAFLKK</sequence>
<accession>A0A7X5C0H9</accession>
<dbReference type="EMBL" id="JAAAMU010000002">
    <property type="protein sequence ID" value="NBC68419.1"/>
    <property type="molecule type" value="Genomic_DNA"/>
</dbReference>
<comment type="caution">
    <text evidence="2">The sequence shown here is derived from an EMBL/GenBank/DDBJ whole genome shotgun (WGS) entry which is preliminary data.</text>
</comment>
<reference evidence="2 3" key="1">
    <citation type="submission" date="2020-01" db="EMBL/GenBank/DDBJ databases">
        <title>Paenibacillus soybeanensis sp. nov. isolated from the nodules of soybean (Glycine max(L.) Merr).</title>
        <authorList>
            <person name="Wang H."/>
        </authorList>
    </citation>
    <scope>NUCLEOTIDE SEQUENCE [LARGE SCALE GENOMIC DNA]</scope>
    <source>
        <strain evidence="2 3">DSM 23054</strain>
    </source>
</reference>
<dbReference type="OrthoDB" id="4349943at2"/>
<dbReference type="SUPFAM" id="SSF53850">
    <property type="entry name" value="Periplasmic binding protein-like II"/>
    <property type="match status" value="1"/>
</dbReference>
<evidence type="ECO:0000313" key="3">
    <source>
        <dbReference type="Proteomes" id="UP000558113"/>
    </source>
</evidence>
<dbReference type="InterPro" id="IPR022627">
    <property type="entry name" value="DUF3502"/>
</dbReference>
<dbReference type="InterPro" id="IPR006059">
    <property type="entry name" value="SBP"/>
</dbReference>
<dbReference type="AlphaFoldDB" id="A0A7X5C0H9"/>
<name>A0A7X5C0H9_9BACL</name>
<dbReference type="RefSeq" id="WP_161695176.1">
    <property type="nucleotide sequence ID" value="NZ_JAAAMU010000002.1"/>
</dbReference>
<dbReference type="Gene3D" id="3.40.190.10">
    <property type="entry name" value="Periplasmic binding protein-like II"/>
    <property type="match status" value="2"/>
</dbReference>
<dbReference type="Pfam" id="PF12010">
    <property type="entry name" value="DUF3502"/>
    <property type="match status" value="1"/>
</dbReference>
<organism evidence="2 3">
    <name type="scientific">Paenibacillus sacheonensis</name>
    <dbReference type="NCBI Taxonomy" id="742054"/>
    <lineage>
        <taxon>Bacteria</taxon>
        <taxon>Bacillati</taxon>
        <taxon>Bacillota</taxon>
        <taxon>Bacilli</taxon>
        <taxon>Bacillales</taxon>
        <taxon>Paenibacillaceae</taxon>
        <taxon>Paenibacillus</taxon>
    </lineage>
</organism>
<keyword evidence="3" id="KW-1185">Reference proteome</keyword>
<dbReference type="Pfam" id="PF01547">
    <property type="entry name" value="SBP_bac_1"/>
    <property type="match status" value="1"/>
</dbReference>
<evidence type="ECO:0000259" key="1">
    <source>
        <dbReference type="Pfam" id="PF12010"/>
    </source>
</evidence>
<feature type="domain" description="DUF3502" evidence="1">
    <location>
        <begin position="401"/>
        <end position="467"/>
    </location>
</feature>
<protein>
    <submittedName>
        <fullName evidence="2">Extracellular solute-binding protein</fullName>
    </submittedName>
</protein>
<evidence type="ECO:0000313" key="2">
    <source>
        <dbReference type="EMBL" id="NBC68419.1"/>
    </source>
</evidence>
<proteinExistence type="predicted"/>